<accession>A0A0P7C5X8</accession>
<dbReference type="EMBL" id="LGTQ01000010">
    <property type="protein sequence ID" value="KPM47608.1"/>
    <property type="molecule type" value="Genomic_DNA"/>
</dbReference>
<gene>
    <name evidence="1" type="ORF">AFM12_14020</name>
</gene>
<proteinExistence type="predicted"/>
<reference evidence="1 2" key="1">
    <citation type="submission" date="2015-07" db="EMBL/GenBank/DDBJ databases">
        <title>The draft genome sequence of Leadbetterella sp. JN14-9.</title>
        <authorList>
            <person name="Liu Y."/>
            <person name="Du J."/>
            <person name="Shao Z."/>
        </authorList>
    </citation>
    <scope>NUCLEOTIDE SEQUENCE [LARGE SCALE GENOMIC DNA]</scope>
    <source>
        <strain evidence="1 2">JN14-9</strain>
    </source>
</reference>
<protein>
    <recommendedName>
        <fullName evidence="3">DUF4365 domain-containing protein</fullName>
    </recommendedName>
</protein>
<dbReference type="RefSeq" id="WP_055149305.1">
    <property type="nucleotide sequence ID" value="NZ_JXSZ01000010.1"/>
</dbReference>
<evidence type="ECO:0000313" key="2">
    <source>
        <dbReference type="Proteomes" id="UP000050454"/>
    </source>
</evidence>
<sequence>MNNKGGRIAANFRRGNLGEDLAIQLFRPFCAVANVPREEDYGIDFIGTLLRKNGRVYSAEDSFIAQVKVNTSPVFSFEGEGVDWLKNLKLPYFPITVNVEENSVSVYSLNQWHHPIFTSILTKYNFCVTGEFYEGDGHDDFNLGDPIMKWTIQDIRHPAFQNWAFKIMKEIIQIESENFLFGELWRFKKFSCDTFKFDSLNPEPQLDNIIRSTLEIPPGIKNKVEQILNRAFASFPSWVSNQVFDEDKSQTLLDIKKNLLELNFNPDPSNTWEIIAEEMKEYFD</sequence>
<dbReference type="AlphaFoldDB" id="A0A0P7C5X8"/>
<name>A0A0P7C5X8_9BACT</name>
<evidence type="ECO:0008006" key="3">
    <source>
        <dbReference type="Google" id="ProtNLM"/>
    </source>
</evidence>
<dbReference type="OrthoDB" id="10009638at2"/>
<keyword evidence="2" id="KW-1185">Reference proteome</keyword>
<dbReference type="Proteomes" id="UP000050454">
    <property type="component" value="Unassembled WGS sequence"/>
</dbReference>
<evidence type="ECO:0000313" key="1">
    <source>
        <dbReference type="EMBL" id="KPM47608.1"/>
    </source>
</evidence>
<comment type="caution">
    <text evidence="1">The sequence shown here is derived from an EMBL/GenBank/DDBJ whole genome shotgun (WGS) entry which is preliminary data.</text>
</comment>
<organism evidence="1 2">
    <name type="scientific">Jiulongibacter sediminis</name>
    <dbReference type="NCBI Taxonomy" id="1605367"/>
    <lineage>
        <taxon>Bacteria</taxon>
        <taxon>Pseudomonadati</taxon>
        <taxon>Bacteroidota</taxon>
        <taxon>Cytophagia</taxon>
        <taxon>Cytophagales</taxon>
        <taxon>Leadbetterellaceae</taxon>
        <taxon>Jiulongibacter</taxon>
    </lineage>
</organism>